<reference evidence="1" key="1">
    <citation type="journal article" date="2014" name="Nat. Commun.">
        <title>The tobacco genome sequence and its comparison with those of tomato and potato.</title>
        <authorList>
            <person name="Sierro N."/>
            <person name="Battey J.N."/>
            <person name="Ouadi S."/>
            <person name="Bakaher N."/>
            <person name="Bovet L."/>
            <person name="Willig A."/>
            <person name="Goepfert S."/>
            <person name="Peitsch M.C."/>
            <person name="Ivanov N.V."/>
        </authorList>
    </citation>
    <scope>NUCLEOTIDE SEQUENCE [LARGE SCALE GENOMIC DNA]</scope>
</reference>
<dbReference type="RefSeq" id="XP_075075286.1">
    <property type="nucleotide sequence ID" value="XM_075219185.1"/>
</dbReference>
<evidence type="ECO:0000313" key="1">
    <source>
        <dbReference type="Proteomes" id="UP000790787"/>
    </source>
</evidence>
<keyword evidence="1" id="KW-1185">Reference proteome</keyword>
<organism evidence="1 2">
    <name type="scientific">Nicotiana tabacum</name>
    <name type="common">Common tobacco</name>
    <dbReference type="NCBI Taxonomy" id="4097"/>
    <lineage>
        <taxon>Eukaryota</taxon>
        <taxon>Viridiplantae</taxon>
        <taxon>Streptophyta</taxon>
        <taxon>Embryophyta</taxon>
        <taxon>Tracheophyta</taxon>
        <taxon>Spermatophyta</taxon>
        <taxon>Magnoliopsida</taxon>
        <taxon>eudicotyledons</taxon>
        <taxon>Gunneridae</taxon>
        <taxon>Pentapetalae</taxon>
        <taxon>asterids</taxon>
        <taxon>lamiids</taxon>
        <taxon>Solanales</taxon>
        <taxon>Solanaceae</taxon>
        <taxon>Nicotianoideae</taxon>
        <taxon>Nicotianeae</taxon>
        <taxon>Nicotiana</taxon>
    </lineage>
</organism>
<accession>A0AC58RRD0</accession>
<gene>
    <name evidence="2" type="primary">LOC142162675</name>
</gene>
<sequence>MYRLRVRSPFICIFFIFPGHYKSEAHVCNRTIIHFQIYRIIVALKAFALSKHGNSMMAVDIEVFFWLKVVALSGCKRDWGFCSSFCVFGKILIIQSPSKICTKQLRLLSTPSSNKFVFLFNISRVNCHLIFPTLESIRFERIGGGIKR</sequence>
<evidence type="ECO:0000313" key="2">
    <source>
        <dbReference type="RefSeq" id="XP_075075286.1"/>
    </source>
</evidence>
<reference evidence="2" key="2">
    <citation type="submission" date="2025-08" db="UniProtKB">
        <authorList>
            <consortium name="RefSeq"/>
        </authorList>
    </citation>
    <scope>IDENTIFICATION</scope>
    <source>
        <tissue evidence="2">Leaf</tissue>
    </source>
</reference>
<protein>
    <submittedName>
        <fullName evidence="2">Uncharacterized protein LOC142162675 isoform X2</fullName>
    </submittedName>
</protein>
<proteinExistence type="predicted"/>
<name>A0AC58RRD0_TOBAC</name>
<dbReference type="Proteomes" id="UP000790787">
    <property type="component" value="Chromosome 8"/>
</dbReference>